<name>A0A3Q1IIZ8_ANATE</name>
<dbReference type="EC" id="1.5.1.1" evidence="16"/>
<evidence type="ECO:0000256" key="8">
    <source>
        <dbReference type="ARBA" id="ARBA00093226"/>
    </source>
</evidence>
<dbReference type="InterPro" id="IPR036291">
    <property type="entry name" value="NAD(P)-bd_dom_sf"/>
</dbReference>
<dbReference type="Gene3D" id="3.30.1780.10">
    <property type="entry name" value="ornithine cyclodeaminase, domain 1"/>
    <property type="match status" value="1"/>
</dbReference>
<dbReference type="Ensembl" id="ENSATET00000019612.3">
    <property type="protein sequence ID" value="ENSATEP00000019289.2"/>
    <property type="gene ID" value="ENSATEG00000013423.3"/>
</dbReference>
<evidence type="ECO:0000256" key="5">
    <source>
        <dbReference type="ARBA" id="ARBA00093190"/>
    </source>
</evidence>
<evidence type="ECO:0000256" key="10">
    <source>
        <dbReference type="ARBA" id="ARBA00093248"/>
    </source>
</evidence>
<accession>A0A3Q1IIZ8</accession>
<evidence type="ECO:0000256" key="3">
    <source>
        <dbReference type="ARBA" id="ARBA00015173"/>
    </source>
</evidence>
<comment type="similarity">
    <text evidence="1">Belongs to the ornithine cyclodeaminase/mu-crystallin family.</text>
</comment>
<evidence type="ECO:0000256" key="13">
    <source>
        <dbReference type="ARBA" id="ARBA00093264"/>
    </source>
</evidence>
<dbReference type="InterPro" id="IPR003462">
    <property type="entry name" value="ODC_Mu_crystall"/>
</dbReference>
<dbReference type="GeneTree" id="ENSGT00390000000237"/>
<dbReference type="Pfam" id="PF02423">
    <property type="entry name" value="OCD_Mu_crystall"/>
    <property type="match status" value="2"/>
</dbReference>
<comment type="catalytic activity">
    <reaction evidence="7">
        <text>L-proline + NADP(+) = 1-pyrroline-2-carboxylate + NADPH + H(+)</text>
        <dbReference type="Rhea" id="RHEA:20317"/>
        <dbReference type="ChEBI" id="CHEBI:15378"/>
        <dbReference type="ChEBI" id="CHEBI:39785"/>
        <dbReference type="ChEBI" id="CHEBI:57783"/>
        <dbReference type="ChEBI" id="CHEBI:58349"/>
        <dbReference type="ChEBI" id="CHEBI:60039"/>
        <dbReference type="EC" id="1.5.1.1"/>
    </reaction>
    <physiologicalReaction direction="right-to-left" evidence="7">
        <dbReference type="Rhea" id="RHEA:20319"/>
    </physiologicalReaction>
</comment>
<comment type="catalytic activity">
    <reaction evidence="13">
        <text>L-proline + NAD(+) = 1-pyrroline-2-carboxylate + NADH + H(+)</text>
        <dbReference type="Rhea" id="RHEA:20321"/>
        <dbReference type="ChEBI" id="CHEBI:15378"/>
        <dbReference type="ChEBI" id="CHEBI:39785"/>
        <dbReference type="ChEBI" id="CHEBI:57540"/>
        <dbReference type="ChEBI" id="CHEBI:57945"/>
        <dbReference type="ChEBI" id="CHEBI:60039"/>
        <dbReference type="EC" id="1.5.1.1"/>
    </reaction>
    <physiologicalReaction direction="right-to-left" evidence="13">
        <dbReference type="Rhea" id="RHEA:20323"/>
    </physiologicalReaction>
</comment>
<comment type="catalytic activity">
    <reaction evidence="8">
        <text>(3R)-1,4-thiomorpholine-3-carboxylate + NAD(+) = 3,4-dehydrothiomorpholine-3-carboxylate + NADH + 2 H(+)</text>
        <dbReference type="Rhea" id="RHEA:12504"/>
        <dbReference type="ChEBI" id="CHEBI:15378"/>
        <dbReference type="ChEBI" id="CHEBI:57540"/>
        <dbReference type="ChEBI" id="CHEBI:57945"/>
        <dbReference type="ChEBI" id="CHEBI:58517"/>
        <dbReference type="ChEBI" id="CHEBI:176873"/>
        <dbReference type="EC" id="1.5.1.25"/>
    </reaction>
    <physiologicalReaction direction="right-to-left" evidence="8">
        <dbReference type="Rhea" id="RHEA:12506"/>
    </physiologicalReaction>
</comment>
<evidence type="ECO:0000256" key="4">
    <source>
        <dbReference type="ARBA" id="ARBA00033420"/>
    </source>
</evidence>
<gene>
    <name evidence="18" type="primary">CRYM</name>
</gene>
<dbReference type="PANTHER" id="PTHR13812:SF19">
    <property type="entry name" value="KETIMINE REDUCTASE MU-CRYSTALLIN"/>
    <property type="match status" value="1"/>
</dbReference>
<evidence type="ECO:0000256" key="2">
    <source>
        <dbReference type="ARBA" id="ARBA00012883"/>
    </source>
</evidence>
<keyword evidence="19" id="KW-1185">Reference proteome</keyword>
<evidence type="ECO:0000256" key="16">
    <source>
        <dbReference type="ARBA" id="ARBA00093598"/>
    </source>
</evidence>
<evidence type="ECO:0000256" key="14">
    <source>
        <dbReference type="ARBA" id="ARBA00093273"/>
    </source>
</evidence>
<evidence type="ECO:0000256" key="17">
    <source>
        <dbReference type="ARBA" id="ARBA00093650"/>
    </source>
</evidence>
<evidence type="ECO:0000256" key="15">
    <source>
        <dbReference type="ARBA" id="ARBA00093567"/>
    </source>
</evidence>
<comment type="catalytic activity">
    <reaction evidence="5">
        <text>L-pipecolate + NAD(+) = Delta(1)-piperideine-2-carboxylate + NADH + H(+)</text>
        <dbReference type="Rhea" id="RHEA:30807"/>
        <dbReference type="ChEBI" id="CHEBI:15378"/>
        <dbReference type="ChEBI" id="CHEBI:57540"/>
        <dbReference type="ChEBI" id="CHEBI:57945"/>
        <dbReference type="ChEBI" id="CHEBI:61185"/>
        <dbReference type="ChEBI" id="CHEBI:77631"/>
        <dbReference type="EC" id="1.5.1.1"/>
    </reaction>
    <physiologicalReaction direction="right-to-left" evidence="5">
        <dbReference type="Rhea" id="RHEA:30809"/>
    </physiologicalReaction>
</comment>
<reference evidence="18" key="1">
    <citation type="submission" date="2021-04" db="EMBL/GenBank/DDBJ databases">
        <authorList>
            <consortium name="Wellcome Sanger Institute Data Sharing"/>
        </authorList>
    </citation>
    <scope>NUCLEOTIDE SEQUENCE [LARGE SCALE GENOMIC DNA]</scope>
</reference>
<evidence type="ECO:0000256" key="1">
    <source>
        <dbReference type="ARBA" id="ARBA00008903"/>
    </source>
</evidence>
<evidence type="ECO:0000256" key="11">
    <source>
        <dbReference type="ARBA" id="ARBA00093250"/>
    </source>
</evidence>
<dbReference type="SUPFAM" id="SSF51735">
    <property type="entry name" value="NAD(P)-binding Rossmann-fold domains"/>
    <property type="match status" value="1"/>
</dbReference>
<dbReference type="GO" id="GO:0005737">
    <property type="term" value="C:cytoplasm"/>
    <property type="evidence" value="ECO:0007669"/>
    <property type="project" value="TreeGrafter"/>
</dbReference>
<comment type="catalytic activity">
    <reaction evidence="11">
        <text>(S)-cystathionine ketimine + NADH + 2 H(+) = (3R,5S)-2,3,5,6,7-pentahydro-1,4-thiazepine-3,5-dicarboxylate + NAD(+)</text>
        <dbReference type="Rhea" id="RHEA:68032"/>
        <dbReference type="ChEBI" id="CHEBI:15378"/>
        <dbReference type="ChEBI" id="CHEBI:57540"/>
        <dbReference type="ChEBI" id="CHEBI:57945"/>
        <dbReference type="ChEBI" id="CHEBI:176808"/>
        <dbReference type="ChEBI" id="CHEBI:176810"/>
    </reaction>
    <physiologicalReaction direction="left-to-right" evidence="11">
        <dbReference type="Rhea" id="RHEA:68033"/>
    </physiologicalReaction>
</comment>
<dbReference type="GO" id="GO:0042403">
    <property type="term" value="P:thyroid hormone metabolic process"/>
    <property type="evidence" value="ECO:0007669"/>
    <property type="project" value="TreeGrafter"/>
</dbReference>
<dbReference type="GO" id="GO:0050241">
    <property type="term" value="F:pyrroline-2-carboxylate reductase activity"/>
    <property type="evidence" value="ECO:0007669"/>
    <property type="project" value="UniProtKB-EC"/>
</dbReference>
<protein>
    <recommendedName>
        <fullName evidence="3">Ketimine reductase mu-crystallin</fullName>
        <ecNumber evidence="16">1.5.1.1</ecNumber>
        <ecNumber evidence="2">1.5.1.25</ecNumber>
    </recommendedName>
    <alternativeName>
        <fullName evidence="17">1-piperideine-2-carboxylate/1-pyrroline-2-carboxylate reductase</fullName>
    </alternativeName>
    <alternativeName>
        <fullName evidence="4">NADP-regulated thyroid-hormone-binding protein</fullName>
    </alternativeName>
</protein>
<evidence type="ECO:0000256" key="9">
    <source>
        <dbReference type="ARBA" id="ARBA00093227"/>
    </source>
</evidence>
<reference evidence="18" key="3">
    <citation type="submission" date="2025-09" db="UniProtKB">
        <authorList>
            <consortium name="Ensembl"/>
        </authorList>
    </citation>
    <scope>IDENTIFICATION</scope>
</reference>
<evidence type="ECO:0000256" key="7">
    <source>
        <dbReference type="ARBA" id="ARBA00093203"/>
    </source>
</evidence>
<dbReference type="STRING" id="64144.ENSATEP00000019289"/>
<comment type="catalytic activity">
    <reaction evidence="6">
        <text>Delta(2)-thiazoline-2-carboxylate + NADPH + 2 H(+) = L-thiazolidine-2-carboxylate + NADP(+)</text>
        <dbReference type="Rhea" id="RHEA:68072"/>
        <dbReference type="ChEBI" id="CHEBI:15378"/>
        <dbReference type="ChEBI" id="CHEBI:57783"/>
        <dbReference type="ChEBI" id="CHEBI:58349"/>
        <dbReference type="ChEBI" id="CHEBI:176895"/>
        <dbReference type="ChEBI" id="CHEBI:176896"/>
    </reaction>
    <physiologicalReaction direction="left-to-right" evidence="6">
        <dbReference type="Rhea" id="RHEA:68073"/>
    </physiologicalReaction>
</comment>
<comment type="subunit">
    <text evidence="15">Homodimer. Binds the thyroid hormone triiodothyronine (T3); T3 binding inhibits enzymatic activity.</text>
</comment>
<evidence type="ECO:0000256" key="12">
    <source>
        <dbReference type="ARBA" id="ARBA00093263"/>
    </source>
</evidence>
<sequence>MAGPPVIIWEHEVERLLRYKELIPRLEEALGKFSRRDSAELIQPARTTVALQKHSGFMGLMPTYMENDGVLCAKIVCFYKRRDGSTLPSTQATVVLLDPECGNVMALLMRSEAEVLAILGTGRQALSHYNIFTDMFSFKEVRVWSRSREGVERFGRSVSGPVTACVSVEEAVRGADVIVTVTTSTEPVLFGQWVKPGAHVAAVGACRPDWRELDDVLMKEAVVYVDSREGAMTESGDVILSGVQVFAELGDVINGTKPAHREKTTVFKSLGMGVQDAVSANLVFDKWKTKASQP</sequence>
<dbReference type="EC" id="1.5.1.25" evidence="2"/>
<dbReference type="InterPro" id="IPR023401">
    <property type="entry name" value="ODC_N"/>
</dbReference>
<dbReference type="PIRSF" id="PIRSF001439">
    <property type="entry name" value="CryM"/>
    <property type="match status" value="1"/>
</dbReference>
<evidence type="ECO:0000313" key="19">
    <source>
        <dbReference type="Proteomes" id="UP000265040"/>
    </source>
</evidence>
<dbReference type="Proteomes" id="UP000265040">
    <property type="component" value="Chromosome 19"/>
</dbReference>
<dbReference type="Gene3D" id="3.40.50.720">
    <property type="entry name" value="NAD(P)-binding Rossmann-like Domain"/>
    <property type="match status" value="1"/>
</dbReference>
<proteinExistence type="inferred from homology"/>
<comment type="catalytic activity">
    <reaction evidence="10">
        <text>(R)-lanthionine ketimine + NADPH + 2 H(+) = (3R,5R)-1,4-thiomorpholine-3,5-dicarboxylate + NADP(+)</text>
        <dbReference type="Rhea" id="RHEA:68040"/>
        <dbReference type="ChEBI" id="CHEBI:15378"/>
        <dbReference type="ChEBI" id="CHEBI:57783"/>
        <dbReference type="ChEBI" id="CHEBI:58349"/>
        <dbReference type="ChEBI" id="CHEBI:176891"/>
        <dbReference type="ChEBI" id="CHEBI:176892"/>
    </reaction>
    <physiologicalReaction direction="left-to-right" evidence="10">
        <dbReference type="Rhea" id="RHEA:68041"/>
    </physiologicalReaction>
</comment>
<comment type="catalytic activity">
    <reaction evidence="12">
        <text>(3R)-1,4-thiomorpholine-3-carboxylate + NADP(+) = 3,4-dehydrothiomorpholine-3-carboxylate + NADPH + 2 H(+)</text>
        <dbReference type="Rhea" id="RHEA:12500"/>
        <dbReference type="ChEBI" id="CHEBI:15378"/>
        <dbReference type="ChEBI" id="CHEBI:57783"/>
        <dbReference type="ChEBI" id="CHEBI:58349"/>
        <dbReference type="ChEBI" id="CHEBI:58517"/>
        <dbReference type="ChEBI" id="CHEBI:176873"/>
        <dbReference type="EC" id="1.5.1.25"/>
    </reaction>
    <physiologicalReaction direction="right-to-left" evidence="12">
        <dbReference type="Rhea" id="RHEA:12502"/>
    </physiologicalReaction>
</comment>
<dbReference type="AlphaFoldDB" id="A0A3Q1IIZ8"/>
<dbReference type="GO" id="GO:0047127">
    <property type="term" value="F:thiomorpholine-carboxylate dehydrogenase activity"/>
    <property type="evidence" value="ECO:0007669"/>
    <property type="project" value="UniProtKB-EC"/>
</dbReference>
<evidence type="ECO:0000313" key="18">
    <source>
        <dbReference type="Ensembl" id="ENSATEP00000019289.2"/>
    </source>
</evidence>
<organism evidence="18 19">
    <name type="scientific">Anabas testudineus</name>
    <name type="common">Climbing perch</name>
    <name type="synonym">Anthias testudineus</name>
    <dbReference type="NCBI Taxonomy" id="64144"/>
    <lineage>
        <taxon>Eukaryota</taxon>
        <taxon>Metazoa</taxon>
        <taxon>Chordata</taxon>
        <taxon>Craniata</taxon>
        <taxon>Vertebrata</taxon>
        <taxon>Euteleostomi</taxon>
        <taxon>Actinopterygii</taxon>
        <taxon>Neopterygii</taxon>
        <taxon>Teleostei</taxon>
        <taxon>Neoteleostei</taxon>
        <taxon>Acanthomorphata</taxon>
        <taxon>Anabantaria</taxon>
        <taxon>Anabantiformes</taxon>
        <taxon>Anabantoidei</taxon>
        <taxon>Anabantidae</taxon>
        <taxon>Anabas</taxon>
    </lineage>
</organism>
<evidence type="ECO:0000256" key="6">
    <source>
        <dbReference type="ARBA" id="ARBA00093197"/>
    </source>
</evidence>
<dbReference type="GO" id="GO:0070324">
    <property type="term" value="F:thyroid hormone binding"/>
    <property type="evidence" value="ECO:0007669"/>
    <property type="project" value="TreeGrafter"/>
</dbReference>
<reference evidence="18" key="2">
    <citation type="submission" date="2025-08" db="UniProtKB">
        <authorList>
            <consortium name="Ensembl"/>
        </authorList>
    </citation>
    <scope>IDENTIFICATION</scope>
</reference>
<comment type="catalytic activity">
    <reaction evidence="9">
        <text>(S)-cystathionine ketimine + NADPH + 2 H(+) = (3R,5S)-2,3,5,6,7-pentahydro-1,4-thiazepine-3,5-dicarboxylate + NADP(+)</text>
        <dbReference type="Rhea" id="RHEA:68036"/>
        <dbReference type="ChEBI" id="CHEBI:15378"/>
        <dbReference type="ChEBI" id="CHEBI:57783"/>
        <dbReference type="ChEBI" id="CHEBI:58349"/>
        <dbReference type="ChEBI" id="CHEBI:176808"/>
        <dbReference type="ChEBI" id="CHEBI:176810"/>
    </reaction>
    <physiologicalReaction direction="left-to-right" evidence="9">
        <dbReference type="Rhea" id="RHEA:68037"/>
    </physiologicalReaction>
</comment>
<comment type="catalytic activity">
    <reaction evidence="14">
        <text>L-pipecolate + NADP(+) = Delta(1)-piperideine-2-carboxylate + NADPH + H(+)</text>
        <dbReference type="Rhea" id="RHEA:12524"/>
        <dbReference type="ChEBI" id="CHEBI:15378"/>
        <dbReference type="ChEBI" id="CHEBI:57783"/>
        <dbReference type="ChEBI" id="CHEBI:58349"/>
        <dbReference type="ChEBI" id="CHEBI:61185"/>
        <dbReference type="ChEBI" id="CHEBI:77631"/>
        <dbReference type="EC" id="1.5.1.1"/>
    </reaction>
    <physiologicalReaction direction="right-to-left" evidence="14">
        <dbReference type="Rhea" id="RHEA:12526"/>
    </physiologicalReaction>
</comment>
<dbReference type="PANTHER" id="PTHR13812">
    <property type="entry name" value="KETIMINE REDUCTASE MU-CRYSTALLIN"/>
    <property type="match status" value="1"/>
</dbReference>
<dbReference type="FunFam" id="3.40.50.720:FF:000241">
    <property type="entry name" value="ketimine reductase mu-crystallin"/>
    <property type="match status" value="1"/>
</dbReference>